<dbReference type="STRING" id="471223.GWCH70_3242"/>
<evidence type="ECO:0000313" key="1">
    <source>
        <dbReference type="EMBL" id="ACS25887.1"/>
    </source>
</evidence>
<organism evidence="1">
    <name type="scientific">Geobacillus sp. (strain WCH70)</name>
    <dbReference type="NCBI Taxonomy" id="471223"/>
    <lineage>
        <taxon>Bacteria</taxon>
        <taxon>Bacillati</taxon>
        <taxon>Bacillota</taxon>
        <taxon>Bacilli</taxon>
        <taxon>Bacillales</taxon>
        <taxon>Anoxybacillaceae</taxon>
        <taxon>Geobacillus</taxon>
    </lineage>
</organism>
<dbReference type="InterPro" id="IPR035958">
    <property type="entry name" value="SecB-like_sf"/>
</dbReference>
<dbReference type="Gene3D" id="3.10.420.10">
    <property type="entry name" value="SecB-like"/>
    <property type="match status" value="1"/>
</dbReference>
<accession>C5D934</accession>
<protein>
    <recommendedName>
        <fullName evidence="2">Preprotein translocase subunit SecB</fullName>
    </recommendedName>
</protein>
<reference evidence="1" key="1">
    <citation type="submission" date="2009-06" db="EMBL/GenBank/DDBJ databases">
        <title>Complete sequence of chromosome of Geopacillus sp. WCH70.</title>
        <authorList>
            <consortium name="US DOE Joint Genome Institute"/>
            <person name="Lucas S."/>
            <person name="Copeland A."/>
            <person name="Lapidus A."/>
            <person name="Glavina del Rio T."/>
            <person name="Dalin E."/>
            <person name="Tice H."/>
            <person name="Bruce D."/>
            <person name="Goodwin L."/>
            <person name="Pitluck S."/>
            <person name="Chertkov O."/>
            <person name="Brettin T."/>
            <person name="Detter J.C."/>
            <person name="Han C."/>
            <person name="Larimer F."/>
            <person name="Land M."/>
            <person name="Hauser L."/>
            <person name="Kyrpides N."/>
            <person name="Mikhailova N."/>
            <person name="Brumm P."/>
            <person name="Mead D.A."/>
            <person name="Richardson P."/>
        </authorList>
    </citation>
    <scope>NUCLEOTIDE SEQUENCE [LARGE SCALE GENOMIC DNA]</scope>
    <source>
        <strain evidence="1">WCH70</strain>
    </source>
</reference>
<dbReference type="HOGENOM" id="CLU_136678_2_0_9"/>
<dbReference type="OrthoDB" id="1699164at2"/>
<sequence length="139" mass="15986">MMKDAVSVLRFHTYSVDEMIYRRNYEFFSSEQEIELDFHLEAKAILSDGNDKSIIILTCKIFSDDFEKNNAPFYLKTTVRGFFTCSEGVNIEDFQFHGMAILLPYVRSIITSFTAQSGINPVILPPINVYKVFGKSETE</sequence>
<dbReference type="SUPFAM" id="SSF54611">
    <property type="entry name" value="SecB-like"/>
    <property type="match status" value="1"/>
</dbReference>
<dbReference type="KEGG" id="gwc:GWCH70_3242"/>
<evidence type="ECO:0008006" key="2">
    <source>
        <dbReference type="Google" id="ProtNLM"/>
    </source>
</evidence>
<dbReference type="AlphaFoldDB" id="C5D934"/>
<proteinExistence type="predicted"/>
<name>C5D934_GEOSW</name>
<dbReference type="eggNOG" id="COG1952">
    <property type="taxonomic scope" value="Bacteria"/>
</dbReference>
<gene>
    <name evidence="1" type="ordered locus">GWCH70_3242</name>
</gene>
<dbReference type="EMBL" id="CP001638">
    <property type="protein sequence ID" value="ACS25887.1"/>
    <property type="molecule type" value="Genomic_DNA"/>
</dbReference>